<accession>A0ABN6M067</accession>
<dbReference type="NCBIfam" id="NF045645">
    <property type="entry name" value="DVU_1557_fam"/>
    <property type="match status" value="1"/>
</dbReference>
<dbReference type="Proteomes" id="UP000830055">
    <property type="component" value="Chromosome"/>
</dbReference>
<dbReference type="InterPro" id="IPR054656">
    <property type="entry name" value="DVU_1557-like"/>
</dbReference>
<name>A0ABN6M067_9BACT</name>
<proteinExistence type="predicted"/>
<feature type="domain" description="DUF7479" evidence="1">
    <location>
        <begin position="11"/>
        <end position="69"/>
    </location>
</feature>
<reference evidence="2 3" key="1">
    <citation type="submission" date="2022-01" db="EMBL/GenBank/DDBJ databases">
        <title>Desulfofustis limnae sp. nov., a novel mesophilic sulfate-reducing bacterium isolated from marsh soil.</title>
        <authorList>
            <person name="Watanabe M."/>
            <person name="Takahashi A."/>
            <person name="Kojima H."/>
            <person name="Fukui M."/>
        </authorList>
    </citation>
    <scope>NUCLEOTIDE SEQUENCE [LARGE SCALE GENOMIC DNA]</scope>
    <source>
        <strain evidence="2 3">PPLL</strain>
    </source>
</reference>
<protein>
    <recommendedName>
        <fullName evidence="1">DUF7479 domain-containing protein</fullName>
    </recommendedName>
</protein>
<organism evidence="2 3">
    <name type="scientific">Desulfofustis limnaeus</name>
    <dbReference type="NCBI Taxonomy" id="2740163"/>
    <lineage>
        <taxon>Bacteria</taxon>
        <taxon>Pseudomonadati</taxon>
        <taxon>Thermodesulfobacteriota</taxon>
        <taxon>Desulfobulbia</taxon>
        <taxon>Desulfobulbales</taxon>
        <taxon>Desulfocapsaceae</taxon>
        <taxon>Desulfofustis</taxon>
    </lineage>
</organism>
<dbReference type="Pfam" id="PF24292">
    <property type="entry name" value="DUF7479"/>
    <property type="match status" value="1"/>
</dbReference>
<evidence type="ECO:0000313" key="2">
    <source>
        <dbReference type="EMBL" id="BDD86269.1"/>
    </source>
</evidence>
<dbReference type="EMBL" id="AP025516">
    <property type="protein sequence ID" value="BDD86269.1"/>
    <property type="molecule type" value="Genomic_DNA"/>
</dbReference>
<evidence type="ECO:0000313" key="3">
    <source>
        <dbReference type="Proteomes" id="UP000830055"/>
    </source>
</evidence>
<dbReference type="InterPro" id="IPR055902">
    <property type="entry name" value="DUF7479"/>
</dbReference>
<evidence type="ECO:0000259" key="1">
    <source>
        <dbReference type="Pfam" id="PF24292"/>
    </source>
</evidence>
<sequence length="69" mass="7841">MSLSFLPEDMNWLCESCRQPLQPGPVELHYLGSVFTVELPVCPSCSRVLIMEELACGRMLEVEQLLEDK</sequence>
<gene>
    <name evidence="2" type="ORF">DPPLL_06340</name>
</gene>
<keyword evidence="3" id="KW-1185">Reference proteome</keyword>
<dbReference type="RefSeq" id="WP_284153361.1">
    <property type="nucleotide sequence ID" value="NZ_AP025516.1"/>
</dbReference>